<gene>
    <name evidence="1" type="ORF">CulFRC11_1110</name>
</gene>
<sequence>MRVTLHAIREDSKRNNLCRVVYRGDVRSMVFINFGGLLVSENAETYYGMFNIAGIFYYLPM</sequence>
<organism evidence="1 2">
    <name type="scientific">Corynebacterium ramonii</name>
    <dbReference type="NCBI Taxonomy" id="3026968"/>
    <lineage>
        <taxon>Bacteria</taxon>
        <taxon>Bacillati</taxon>
        <taxon>Actinomycetota</taxon>
        <taxon>Actinomycetes</taxon>
        <taxon>Mycobacteriales</taxon>
        <taxon>Corynebacteriaceae</taxon>
        <taxon>Corynebacterium</taxon>
    </lineage>
</organism>
<keyword evidence="2" id="KW-1185">Reference proteome</keyword>
<dbReference type="Proteomes" id="UP000029910">
    <property type="component" value="Chromosome"/>
</dbReference>
<evidence type="ECO:0000313" key="2">
    <source>
        <dbReference type="Proteomes" id="UP000029910"/>
    </source>
</evidence>
<dbReference type="EMBL" id="CP009622">
    <property type="protein sequence ID" value="AIU32687.1"/>
    <property type="molecule type" value="Genomic_DNA"/>
</dbReference>
<reference evidence="1 2" key="1">
    <citation type="journal article" date="2015" name="Genome Announc.">
        <title>Genome Sequence of Corynebacterium ulcerans Strain FRC11.</title>
        <authorList>
            <person name="Benevides Lde J."/>
            <person name="Viana M.V."/>
            <person name="Mariano D.C."/>
            <person name="Rocha Fde S."/>
            <person name="Bagano P.C."/>
            <person name="Folador E.L."/>
            <person name="Pereira F.L."/>
            <person name="Dorella F.A."/>
            <person name="Leal C.A."/>
            <person name="Carvalho A.F."/>
            <person name="Soares Sde C."/>
            <person name="Carneiro A."/>
            <person name="Ramos R."/>
            <person name="Badell-Ocando E."/>
            <person name="Guiso N."/>
            <person name="Silva A."/>
            <person name="Figueiredo H."/>
            <person name="Azevedo V."/>
            <person name="Guimaraes L.C."/>
        </authorList>
    </citation>
    <scope>NUCLEOTIDE SEQUENCE [LARGE SCALE GENOMIC DNA]</scope>
    <source>
        <strain evidence="2">FRC0011</strain>
    </source>
</reference>
<accession>A0ABN4EIF9</accession>
<proteinExistence type="predicted"/>
<name>A0ABN4EIF9_9CORY</name>
<evidence type="ECO:0000313" key="1">
    <source>
        <dbReference type="EMBL" id="AIU32687.1"/>
    </source>
</evidence>
<protein>
    <submittedName>
        <fullName evidence="1">Uncharacterized protein</fullName>
    </submittedName>
</protein>